<keyword evidence="3 8" id="KW-0863">Zinc-finger</keyword>
<feature type="compositionally biased region" description="Polar residues" evidence="9">
    <location>
        <begin position="195"/>
        <end position="208"/>
    </location>
</feature>
<feature type="region of interest" description="Disordered" evidence="9">
    <location>
        <begin position="366"/>
        <end position="481"/>
    </location>
</feature>
<evidence type="ECO:0000256" key="1">
    <source>
        <dbReference type="ARBA" id="ARBA00004123"/>
    </source>
</evidence>
<evidence type="ECO:0000256" key="7">
    <source>
        <dbReference type="ARBA" id="ARBA00023242"/>
    </source>
</evidence>
<feature type="transmembrane region" description="Helical" evidence="10">
    <location>
        <begin position="20"/>
        <end position="44"/>
    </location>
</feature>
<feature type="compositionally biased region" description="Polar residues" evidence="9">
    <location>
        <begin position="879"/>
        <end position="892"/>
    </location>
</feature>
<dbReference type="PROSITE" id="PS00028">
    <property type="entry name" value="ZINC_FINGER_C2H2_1"/>
    <property type="match status" value="2"/>
</dbReference>
<gene>
    <name evidence="12" type="ORF">SEUCBS140593_002569</name>
</gene>
<feature type="region of interest" description="Disordered" evidence="9">
    <location>
        <begin position="70"/>
        <end position="229"/>
    </location>
</feature>
<comment type="subcellular location">
    <subcellularLocation>
        <location evidence="1">Nucleus</location>
    </subcellularLocation>
</comment>
<evidence type="ECO:0000256" key="6">
    <source>
        <dbReference type="ARBA" id="ARBA00023163"/>
    </source>
</evidence>
<evidence type="ECO:0000256" key="9">
    <source>
        <dbReference type="SAM" id="MobiDB-lite"/>
    </source>
</evidence>
<dbReference type="PROSITE" id="PS50157">
    <property type="entry name" value="ZINC_FINGER_C2H2_2"/>
    <property type="match status" value="2"/>
</dbReference>
<keyword evidence="10" id="KW-1133">Transmembrane helix</keyword>
<dbReference type="InterPro" id="IPR036236">
    <property type="entry name" value="Znf_C2H2_sf"/>
</dbReference>
<dbReference type="Pfam" id="PF00096">
    <property type="entry name" value="zf-C2H2"/>
    <property type="match status" value="1"/>
</dbReference>
<dbReference type="PANTHER" id="PTHR46179:SF13">
    <property type="entry name" value="C2H2-TYPE DOMAIN-CONTAINING PROTEIN"/>
    <property type="match status" value="1"/>
</dbReference>
<name>A0ABP0B7R1_9PEZI</name>
<feature type="region of interest" description="Disordered" evidence="9">
    <location>
        <begin position="868"/>
        <end position="915"/>
    </location>
</feature>
<feature type="compositionally biased region" description="Low complexity" evidence="9">
    <location>
        <begin position="246"/>
        <end position="263"/>
    </location>
</feature>
<keyword evidence="5" id="KW-0805">Transcription regulation</keyword>
<evidence type="ECO:0000256" key="8">
    <source>
        <dbReference type="PROSITE-ProRule" id="PRU00042"/>
    </source>
</evidence>
<accession>A0ABP0B7R1</accession>
<sequence length="1024" mass="107281">MAPPTTAAGYLVGRSLSHGGIAGAVVGSVLGFLLIFILVLPFILRPIREHRYHKKIAAENAAMGMTGPGFHGGPPSQAFHPLFYEPPAGAAAGPGADGSSAPGPSDPSAKIGDNNSSEDGKTAVAGSLPTPPADGAPKAPADANTPTAVAPGVAAPPRAALPPGSVPTKTNIPPQNGPQSASLAGSQLPYPPPTLNSAATFPTFSSQDPVLAPPQRSATMRSTRSSSISQTLETIAGRAAAVFRQGSTRSSPSRSPTFGSSRGQTSFDRSPVELNFNRHDNVDHHTWLMRQQGIDDNSIGVDPGFFEVNTQYLTGASAEYYSGAPLSPPTDPNSHLMSPISYAAKPPSRIATSLASMASAAAVAGVASGSKKQSKPTVSRTDSIRTAGTGTENDISPLPLSPTSPLPTVSEGSRGIKQEAPSPAQTGERGISSPPAGPGAVKPKELTPELGNFSQHSPSYRPLVPSPQLPAPGTVNPRDVWAPATDDERFIHKTAELDRFEQSPPPALPNNQADPAVFVSGGLSGDPGAYNGAGQEEASETVEASPQPLSPAEASPDVSFPDDAHSVKAESTPAGVPIPTPTHFADPVNSDVAHDIKTSPQSLDDAPSNDVLDSNIGSGQLDPEDFDELMQGLDDQSGYNFAFGDNQQPGFVPDIGNDSNNINNDLDLDLKNDFGNSVNVNNANNNPDLNLKNDFDNTFDNTVTTGYNSANTIPSNLDNGFNSINDINGINGGINLDANNGINTNIDGMGAYSLGGVAVQSGVYQSMPQQGPMYWNMPNNVPTIAGPFMTPVTQPDYSNGMALAPPFTVPSNMPDGMNNMNGANGMHVVDYGKDNNAPQFALQTPQSSPGQLPINPVNGTLPPGMLVPLTPSPQRLAPNFNSPLSVPGSSIPSRPVSPASNQGSTPGQSSSTSPRTFACEDCGRVFDQVHKLNHHKRYHERPHECTVPGCGKRFGTRTHLDRHVNDKHSKSRKYHCTEEGCPYSVPGGKSFPRKDNWRRHMVNKHGVHPEHEPIEVIDQPMAYA</sequence>
<evidence type="ECO:0000313" key="12">
    <source>
        <dbReference type="EMBL" id="CAK7215537.1"/>
    </source>
</evidence>
<dbReference type="InterPro" id="IPR013087">
    <property type="entry name" value="Znf_C2H2_type"/>
</dbReference>
<evidence type="ECO:0000256" key="4">
    <source>
        <dbReference type="ARBA" id="ARBA00022833"/>
    </source>
</evidence>
<feature type="compositionally biased region" description="Low complexity" evidence="9">
    <location>
        <begin position="86"/>
        <end position="109"/>
    </location>
</feature>
<feature type="compositionally biased region" description="Polar residues" evidence="9">
    <location>
        <begin position="167"/>
        <end position="185"/>
    </location>
</feature>
<feature type="domain" description="C2H2-type" evidence="11">
    <location>
        <begin position="917"/>
        <end position="944"/>
    </location>
</feature>
<feature type="compositionally biased region" description="Low complexity" evidence="9">
    <location>
        <begin position="902"/>
        <end position="914"/>
    </location>
</feature>
<keyword evidence="6" id="KW-0804">Transcription</keyword>
<dbReference type="SMART" id="SM00355">
    <property type="entry name" value="ZnF_C2H2"/>
    <property type="match status" value="3"/>
</dbReference>
<evidence type="ECO:0000256" key="3">
    <source>
        <dbReference type="ARBA" id="ARBA00022771"/>
    </source>
</evidence>
<feature type="domain" description="C2H2-type" evidence="11">
    <location>
        <begin position="943"/>
        <end position="973"/>
    </location>
</feature>
<feature type="region of interest" description="Disordered" evidence="9">
    <location>
        <begin position="243"/>
        <end position="269"/>
    </location>
</feature>
<feature type="region of interest" description="Disordered" evidence="9">
    <location>
        <begin position="834"/>
        <end position="855"/>
    </location>
</feature>
<proteinExistence type="predicted"/>
<evidence type="ECO:0000256" key="2">
    <source>
        <dbReference type="ARBA" id="ARBA00022723"/>
    </source>
</evidence>
<feature type="region of interest" description="Disordered" evidence="9">
    <location>
        <begin position="500"/>
        <end position="626"/>
    </location>
</feature>
<keyword evidence="10" id="KW-0472">Membrane</keyword>
<keyword evidence="13" id="KW-1185">Reference proteome</keyword>
<dbReference type="PANTHER" id="PTHR46179">
    <property type="entry name" value="ZINC FINGER PROTEIN"/>
    <property type="match status" value="1"/>
</dbReference>
<feature type="compositionally biased region" description="Low complexity" evidence="9">
    <location>
        <begin position="135"/>
        <end position="163"/>
    </location>
</feature>
<keyword evidence="10" id="KW-0812">Transmembrane</keyword>
<evidence type="ECO:0000259" key="11">
    <source>
        <dbReference type="PROSITE" id="PS50157"/>
    </source>
</evidence>
<evidence type="ECO:0000313" key="13">
    <source>
        <dbReference type="Proteomes" id="UP001642482"/>
    </source>
</evidence>
<organism evidence="12 13">
    <name type="scientific">Sporothrix eucalyptigena</name>
    <dbReference type="NCBI Taxonomy" id="1812306"/>
    <lineage>
        <taxon>Eukaryota</taxon>
        <taxon>Fungi</taxon>
        <taxon>Dikarya</taxon>
        <taxon>Ascomycota</taxon>
        <taxon>Pezizomycotina</taxon>
        <taxon>Sordariomycetes</taxon>
        <taxon>Sordariomycetidae</taxon>
        <taxon>Ophiostomatales</taxon>
        <taxon>Ophiostomataceae</taxon>
        <taxon>Sporothrix</taxon>
    </lineage>
</organism>
<feature type="compositionally biased region" description="Polar residues" evidence="9">
    <location>
        <begin position="375"/>
        <end position="394"/>
    </location>
</feature>
<keyword evidence="7" id="KW-0539">Nucleus</keyword>
<feature type="compositionally biased region" description="Polar residues" evidence="9">
    <location>
        <begin position="836"/>
        <end position="850"/>
    </location>
</feature>
<dbReference type="SUPFAM" id="SSF57667">
    <property type="entry name" value="beta-beta-alpha zinc fingers"/>
    <property type="match status" value="1"/>
</dbReference>
<evidence type="ECO:0000256" key="10">
    <source>
        <dbReference type="SAM" id="Phobius"/>
    </source>
</evidence>
<keyword evidence="2" id="KW-0479">Metal-binding</keyword>
<dbReference type="InterPro" id="IPR051061">
    <property type="entry name" value="Zinc_finger_trans_reg"/>
</dbReference>
<dbReference type="EMBL" id="CAWUHD010000017">
    <property type="protein sequence ID" value="CAK7215537.1"/>
    <property type="molecule type" value="Genomic_DNA"/>
</dbReference>
<comment type="caution">
    <text evidence="12">The sequence shown here is derived from an EMBL/GenBank/DDBJ whole genome shotgun (WGS) entry which is preliminary data.</text>
</comment>
<dbReference type="Gene3D" id="3.30.160.60">
    <property type="entry name" value="Classic Zinc Finger"/>
    <property type="match status" value="2"/>
</dbReference>
<dbReference type="Proteomes" id="UP001642482">
    <property type="component" value="Unassembled WGS sequence"/>
</dbReference>
<reference evidence="12 13" key="1">
    <citation type="submission" date="2024-01" db="EMBL/GenBank/DDBJ databases">
        <authorList>
            <person name="Allen C."/>
            <person name="Tagirdzhanova G."/>
        </authorList>
    </citation>
    <scope>NUCLEOTIDE SEQUENCE [LARGE SCALE GENOMIC DNA]</scope>
</reference>
<feature type="compositionally biased region" description="Low complexity" evidence="9">
    <location>
        <begin position="216"/>
        <end position="229"/>
    </location>
</feature>
<protein>
    <recommendedName>
        <fullName evidence="11">C2H2-type domain-containing protein</fullName>
    </recommendedName>
</protein>
<keyword evidence="4" id="KW-0862">Zinc</keyword>
<evidence type="ECO:0000256" key="5">
    <source>
        <dbReference type="ARBA" id="ARBA00023015"/>
    </source>
</evidence>